<comment type="caution">
    <text evidence="2">The sequence shown here is derived from an EMBL/GenBank/DDBJ whole genome shotgun (WGS) entry which is preliminary data.</text>
</comment>
<evidence type="ECO:0000313" key="3">
    <source>
        <dbReference type="Proteomes" id="UP001209570"/>
    </source>
</evidence>
<keyword evidence="3" id="KW-1185">Reference proteome</keyword>
<name>A0AAD5LPZ1_PYTIN</name>
<feature type="compositionally biased region" description="Low complexity" evidence="1">
    <location>
        <begin position="104"/>
        <end position="125"/>
    </location>
</feature>
<dbReference type="EMBL" id="JAKCXM010002709">
    <property type="protein sequence ID" value="KAJ0390029.1"/>
    <property type="molecule type" value="Genomic_DNA"/>
</dbReference>
<dbReference type="Proteomes" id="UP001209570">
    <property type="component" value="Unassembled WGS sequence"/>
</dbReference>
<dbReference type="AlphaFoldDB" id="A0AAD5LPZ1"/>
<evidence type="ECO:0000313" key="2">
    <source>
        <dbReference type="EMBL" id="KAJ0390029.1"/>
    </source>
</evidence>
<protein>
    <submittedName>
        <fullName evidence="2">Uncharacterized protein</fullName>
    </submittedName>
</protein>
<evidence type="ECO:0000256" key="1">
    <source>
        <dbReference type="SAM" id="MobiDB-lite"/>
    </source>
</evidence>
<gene>
    <name evidence="2" type="ORF">P43SY_011495</name>
</gene>
<accession>A0AAD5LPZ1</accession>
<proteinExistence type="predicted"/>
<sequence length="205" mass="20205">MDDPKGGAAPSETPGASLEDDANATLVGARSESPFEESLSGVNGVTAGEAVTSDTESTADRQGASRDGAGDAPSEGVAAETEADFEGDVGATRGAAEEPSAEPAVDVADADAAAVDATVGVGDAASPTEERKEVERAETEAAGGAAGECADGGAAAAPGRCAAGAAAGEREADGDVMRREERHFPRFSTMKLLANPTVERGAVVK</sequence>
<feature type="compositionally biased region" description="Basic and acidic residues" evidence="1">
    <location>
        <begin position="128"/>
        <end position="139"/>
    </location>
</feature>
<feature type="region of interest" description="Disordered" evidence="1">
    <location>
        <begin position="1"/>
        <end position="182"/>
    </location>
</feature>
<feature type="compositionally biased region" description="Basic and acidic residues" evidence="1">
    <location>
        <begin position="168"/>
        <end position="182"/>
    </location>
</feature>
<reference evidence="2" key="1">
    <citation type="submission" date="2021-12" db="EMBL/GenBank/DDBJ databases">
        <title>Prjna785345.</title>
        <authorList>
            <person name="Rujirawat T."/>
            <person name="Krajaejun T."/>
        </authorList>
    </citation>
    <scope>NUCLEOTIDE SEQUENCE</scope>
    <source>
        <strain evidence="2">Pi057C3</strain>
    </source>
</reference>
<organism evidence="2 3">
    <name type="scientific">Pythium insidiosum</name>
    <name type="common">Pythiosis disease agent</name>
    <dbReference type="NCBI Taxonomy" id="114742"/>
    <lineage>
        <taxon>Eukaryota</taxon>
        <taxon>Sar</taxon>
        <taxon>Stramenopiles</taxon>
        <taxon>Oomycota</taxon>
        <taxon>Peronosporomycetes</taxon>
        <taxon>Pythiales</taxon>
        <taxon>Pythiaceae</taxon>
        <taxon>Pythium</taxon>
    </lineage>
</organism>
<feature type="compositionally biased region" description="Low complexity" evidence="1">
    <location>
        <begin position="140"/>
        <end position="167"/>
    </location>
</feature>